<dbReference type="SUPFAM" id="SSF56003">
    <property type="entry name" value="Molybdenum cofactor-binding domain"/>
    <property type="match status" value="1"/>
</dbReference>
<evidence type="ECO:0000256" key="7">
    <source>
        <dbReference type="ARBA" id="ARBA00022723"/>
    </source>
</evidence>
<sequence>MVGVDESKSTATYESKSTATDESLSKSTAEANPFNKEQIEMLQKMMQQAMQNTSTSSTATLSPKGNFSTAIHVNHQKTNQWIVDSGASDHMTGDINLFTKYTSCQDESFVRIADGTASKVAGKDSGEKMTIDEHQPWKIIIPKSVPETCSENVSESVPETVPDTVPDSVPKSNPPKPSSTTKNSESVQIILEPELDQQTTTLDVTKTTNGRKEVQAIGVVVADTHENAKIAARKVHVEYEDLPAILSIQEAITGRSFHPNTEKHMNKGDVDHCFQSGKCDRIIEGEVQIGGQEHFYLEPHGSLVWTLDGGNEVHMISSTQAPQKHQKYVSHVLGLPMSKVVCKTKRIGGGFGGKETRSAFIAAAASIPSYLLNRPVKITLDRDVDMMISGQRHSFLGKYKVGFTNEGRVLALDLEIYNNAGNSLDLSLAILERAMFHSDNVYEIPNVRIMGRVCFTNFPSNTAFRGFGGPQGMLITENWIHRIAMELNMSPEVIREINFQGEGSILHYGQRVEHCPLSKLWSELKLSCDFVKTREEVDQFNTHNRWRKRGIAMIPTKFGISFTTKLMNQAGALVNVYTDGTVLVTHGGVEMGQGLHTKVAQIAASAFNIPLNSVFISDTSTDKVLSYSSKIYLELFM</sequence>
<comment type="cofactor">
    <cofactor evidence="12">
        <name>[2Fe-2S] cluster</name>
        <dbReference type="ChEBI" id="CHEBI:190135"/>
    </cofactor>
</comment>
<dbReference type="InterPro" id="IPR036856">
    <property type="entry name" value="Ald_Oxase/Xan_DH_a/b_sf"/>
</dbReference>
<keyword evidence="11" id="KW-0411">Iron-sulfur</keyword>
<evidence type="ECO:0000256" key="10">
    <source>
        <dbReference type="ARBA" id="ARBA00023004"/>
    </source>
</evidence>
<feature type="compositionally biased region" description="Polar residues" evidence="13">
    <location>
        <begin position="9"/>
        <end position="30"/>
    </location>
</feature>
<dbReference type="FunFam" id="3.30.365.10:FF:000003">
    <property type="entry name" value="Aldehyde oxidase 1"/>
    <property type="match status" value="1"/>
</dbReference>
<evidence type="ECO:0000259" key="14">
    <source>
        <dbReference type="Pfam" id="PF02738"/>
    </source>
</evidence>
<evidence type="ECO:0000259" key="16">
    <source>
        <dbReference type="Pfam" id="PF22936"/>
    </source>
</evidence>
<dbReference type="Gramene" id="Psat05G0790400-T3">
    <property type="protein sequence ID" value="KAI5413508.1"/>
    <property type="gene ID" value="KIW84_057904"/>
</dbReference>
<dbReference type="InterPro" id="IPR054722">
    <property type="entry name" value="PolX-like_BBD"/>
</dbReference>
<comment type="cofactor">
    <cofactor evidence="2">
        <name>FAD</name>
        <dbReference type="ChEBI" id="CHEBI:57692"/>
    </cofactor>
</comment>
<dbReference type="InterPro" id="IPR046867">
    <property type="entry name" value="AldOxase/xan_DH_MoCoBD2"/>
</dbReference>
<dbReference type="InterPro" id="IPR008274">
    <property type="entry name" value="AldOxase/xan_DH_MoCoBD1"/>
</dbReference>
<dbReference type="Pfam" id="PF22936">
    <property type="entry name" value="Pol_BBD"/>
    <property type="match status" value="1"/>
</dbReference>
<evidence type="ECO:0000256" key="5">
    <source>
        <dbReference type="ARBA" id="ARBA00022630"/>
    </source>
</evidence>
<evidence type="ECO:0000313" key="17">
    <source>
        <dbReference type="EMBL" id="KAI5413508.1"/>
    </source>
</evidence>
<keyword evidence="18" id="KW-1185">Reference proteome</keyword>
<dbReference type="GO" id="GO:0051537">
    <property type="term" value="F:2 iron, 2 sulfur cluster binding"/>
    <property type="evidence" value="ECO:0007669"/>
    <property type="project" value="UniProtKB-KW"/>
</dbReference>
<organism evidence="17 18">
    <name type="scientific">Pisum sativum</name>
    <name type="common">Garden pea</name>
    <name type="synonym">Lathyrus oleraceus</name>
    <dbReference type="NCBI Taxonomy" id="3888"/>
    <lineage>
        <taxon>Eukaryota</taxon>
        <taxon>Viridiplantae</taxon>
        <taxon>Streptophyta</taxon>
        <taxon>Embryophyta</taxon>
        <taxon>Tracheophyta</taxon>
        <taxon>Spermatophyta</taxon>
        <taxon>Magnoliopsida</taxon>
        <taxon>eudicotyledons</taxon>
        <taxon>Gunneridae</taxon>
        <taxon>Pentapetalae</taxon>
        <taxon>rosids</taxon>
        <taxon>fabids</taxon>
        <taxon>Fabales</taxon>
        <taxon>Fabaceae</taxon>
        <taxon>Papilionoideae</taxon>
        <taxon>50 kb inversion clade</taxon>
        <taxon>NPAAA clade</taxon>
        <taxon>Hologalegina</taxon>
        <taxon>IRL clade</taxon>
        <taxon>Fabeae</taxon>
        <taxon>Lathyrus</taxon>
    </lineage>
</organism>
<evidence type="ECO:0000256" key="8">
    <source>
        <dbReference type="ARBA" id="ARBA00022827"/>
    </source>
</evidence>
<comment type="cofactor">
    <cofactor evidence="1">
        <name>Mo-molybdopterin</name>
        <dbReference type="ChEBI" id="CHEBI:71302"/>
    </cofactor>
</comment>
<accession>A0A9D4X4F5</accession>
<evidence type="ECO:0000256" key="6">
    <source>
        <dbReference type="ARBA" id="ARBA00022714"/>
    </source>
</evidence>
<keyword evidence="4" id="KW-0500">Molybdenum</keyword>
<dbReference type="SUPFAM" id="SSF54665">
    <property type="entry name" value="CO dehydrogenase molybdoprotein N-domain-like"/>
    <property type="match status" value="1"/>
</dbReference>
<evidence type="ECO:0000256" key="11">
    <source>
        <dbReference type="ARBA" id="ARBA00023014"/>
    </source>
</evidence>
<dbReference type="PANTHER" id="PTHR45444">
    <property type="entry name" value="XANTHINE DEHYDROGENASE"/>
    <property type="match status" value="1"/>
</dbReference>
<keyword evidence="9" id="KW-0560">Oxidoreductase</keyword>
<evidence type="ECO:0000256" key="3">
    <source>
        <dbReference type="ARBA" id="ARBA00006849"/>
    </source>
</evidence>
<evidence type="ECO:0000259" key="15">
    <source>
        <dbReference type="Pfam" id="PF20256"/>
    </source>
</evidence>
<evidence type="ECO:0000256" key="9">
    <source>
        <dbReference type="ARBA" id="ARBA00023002"/>
    </source>
</evidence>
<feature type="domain" description="Retrovirus-related Pol polyprotein from transposon TNT 1-94-like beta-barrel" evidence="16">
    <location>
        <begin position="81"/>
        <end position="129"/>
    </location>
</feature>
<dbReference type="Proteomes" id="UP001058974">
    <property type="component" value="Chromosome 5"/>
</dbReference>
<keyword evidence="8" id="KW-0274">FAD</keyword>
<keyword evidence="7" id="KW-0479">Metal-binding</keyword>
<feature type="domain" description="Aldehyde oxidase/xanthine dehydrogenase first molybdopterin binding" evidence="14">
    <location>
        <begin position="259"/>
        <end position="499"/>
    </location>
</feature>
<reference evidence="17 18" key="1">
    <citation type="journal article" date="2022" name="Nat. Genet.">
        <title>Improved pea reference genome and pan-genome highlight genomic features and evolutionary characteristics.</title>
        <authorList>
            <person name="Yang T."/>
            <person name="Liu R."/>
            <person name="Luo Y."/>
            <person name="Hu S."/>
            <person name="Wang D."/>
            <person name="Wang C."/>
            <person name="Pandey M.K."/>
            <person name="Ge S."/>
            <person name="Xu Q."/>
            <person name="Li N."/>
            <person name="Li G."/>
            <person name="Huang Y."/>
            <person name="Saxena R.K."/>
            <person name="Ji Y."/>
            <person name="Li M."/>
            <person name="Yan X."/>
            <person name="He Y."/>
            <person name="Liu Y."/>
            <person name="Wang X."/>
            <person name="Xiang C."/>
            <person name="Varshney R.K."/>
            <person name="Ding H."/>
            <person name="Gao S."/>
            <person name="Zong X."/>
        </authorList>
    </citation>
    <scope>NUCLEOTIDE SEQUENCE [LARGE SCALE GENOMIC DNA]</scope>
    <source>
        <strain evidence="17 18">cv. Zhongwan 6</strain>
    </source>
</reference>
<evidence type="ECO:0000256" key="12">
    <source>
        <dbReference type="ARBA" id="ARBA00034078"/>
    </source>
</evidence>
<protein>
    <submittedName>
        <fullName evidence="17">Xylitol dehydrogenase, variant 3</fullName>
    </submittedName>
</protein>
<comment type="caution">
    <text evidence="17">The sequence shown here is derived from an EMBL/GenBank/DDBJ whole genome shotgun (WGS) entry which is preliminary data.</text>
</comment>
<dbReference type="EMBL" id="JAMSHJ010000005">
    <property type="protein sequence ID" value="KAI5413508.1"/>
    <property type="molecule type" value="Genomic_DNA"/>
</dbReference>
<keyword evidence="10" id="KW-0408">Iron</keyword>
<dbReference type="Gene3D" id="3.90.1170.50">
    <property type="entry name" value="Aldehyde oxidase/xanthine dehydrogenase, a/b hammerhead"/>
    <property type="match status" value="1"/>
</dbReference>
<keyword evidence="5" id="KW-0285">Flavoprotein</keyword>
<feature type="domain" description="Aldehyde oxidase/xanthine dehydrogenase second molybdopterin binding" evidence="15">
    <location>
        <begin position="526"/>
        <end position="625"/>
    </location>
</feature>
<dbReference type="Pfam" id="PF02738">
    <property type="entry name" value="MoCoBD_1"/>
    <property type="match status" value="1"/>
</dbReference>
<dbReference type="GO" id="GO:0016491">
    <property type="term" value="F:oxidoreductase activity"/>
    <property type="evidence" value="ECO:0007669"/>
    <property type="project" value="UniProtKB-KW"/>
</dbReference>
<keyword evidence="6" id="KW-0001">2Fe-2S</keyword>
<evidence type="ECO:0000256" key="1">
    <source>
        <dbReference type="ARBA" id="ARBA00001924"/>
    </source>
</evidence>
<feature type="region of interest" description="Disordered" evidence="13">
    <location>
        <begin position="149"/>
        <end position="186"/>
    </location>
</feature>
<dbReference type="PANTHER" id="PTHR45444:SF3">
    <property type="entry name" value="XANTHINE DEHYDROGENASE"/>
    <property type="match status" value="1"/>
</dbReference>
<dbReference type="AlphaFoldDB" id="A0A9D4X4F5"/>
<feature type="region of interest" description="Disordered" evidence="13">
    <location>
        <begin position="1"/>
        <end position="33"/>
    </location>
</feature>
<dbReference type="InterPro" id="IPR037165">
    <property type="entry name" value="AldOxase/xan_DH_Mopterin-bd_sf"/>
</dbReference>
<evidence type="ECO:0000256" key="2">
    <source>
        <dbReference type="ARBA" id="ARBA00001974"/>
    </source>
</evidence>
<proteinExistence type="inferred from homology"/>
<dbReference type="GO" id="GO:0005506">
    <property type="term" value="F:iron ion binding"/>
    <property type="evidence" value="ECO:0007669"/>
    <property type="project" value="InterPro"/>
</dbReference>
<gene>
    <name evidence="17" type="ORF">KIW84_057904</name>
</gene>
<comment type="similarity">
    <text evidence="3">Belongs to the xanthine dehydrogenase family.</text>
</comment>
<evidence type="ECO:0000256" key="4">
    <source>
        <dbReference type="ARBA" id="ARBA00022505"/>
    </source>
</evidence>
<evidence type="ECO:0000313" key="18">
    <source>
        <dbReference type="Proteomes" id="UP001058974"/>
    </source>
</evidence>
<dbReference type="InterPro" id="IPR016208">
    <property type="entry name" value="Ald_Oxase/xanthine_DH-like"/>
</dbReference>
<dbReference type="Gene3D" id="3.30.365.10">
    <property type="entry name" value="Aldehyde oxidase/xanthine dehydrogenase, molybdopterin binding domain"/>
    <property type="match status" value="3"/>
</dbReference>
<dbReference type="Pfam" id="PF20256">
    <property type="entry name" value="MoCoBD_2"/>
    <property type="match status" value="1"/>
</dbReference>
<evidence type="ECO:0000256" key="13">
    <source>
        <dbReference type="SAM" id="MobiDB-lite"/>
    </source>
</evidence>
<name>A0A9D4X4F5_PEA</name>